<dbReference type="HOGENOM" id="CLU_698482_0_0_1"/>
<feature type="compositionally biased region" description="Basic and acidic residues" evidence="5">
    <location>
        <begin position="153"/>
        <end position="172"/>
    </location>
</feature>
<dbReference type="AlphaFoldDB" id="H8ZBD7"/>
<proteinExistence type="inferred from homology"/>
<dbReference type="Proteomes" id="UP000005622">
    <property type="component" value="Unassembled WGS sequence"/>
</dbReference>
<dbReference type="InterPro" id="IPR036915">
    <property type="entry name" value="Cyclin-like_sf"/>
</dbReference>
<evidence type="ECO:0000256" key="5">
    <source>
        <dbReference type="SAM" id="MobiDB-lite"/>
    </source>
</evidence>
<comment type="similarity">
    <text evidence="4">Belongs to the cyclin family.</text>
</comment>
<dbReference type="SMART" id="SM00385">
    <property type="entry name" value="CYCLIN"/>
    <property type="match status" value="1"/>
</dbReference>
<keyword evidence="3" id="KW-0131">Cell cycle</keyword>
<dbReference type="GO" id="GO:0051301">
    <property type="term" value="P:cell division"/>
    <property type="evidence" value="ECO:0007669"/>
    <property type="project" value="UniProtKB-KW"/>
</dbReference>
<dbReference type="Pfam" id="PF00134">
    <property type="entry name" value="Cyclin_N"/>
    <property type="match status" value="1"/>
</dbReference>
<keyword evidence="2 4" id="KW-0195">Cyclin</keyword>
<dbReference type="InterPro" id="IPR013763">
    <property type="entry name" value="Cyclin-like_dom"/>
</dbReference>
<gene>
    <name evidence="7" type="ORF">NERG_00886</name>
</gene>
<dbReference type="EMBL" id="JH604634">
    <property type="protein sequence ID" value="EHY66190.1"/>
    <property type="molecule type" value="Genomic_DNA"/>
</dbReference>
<dbReference type="STRING" id="944018.H8ZBD7"/>
<keyword evidence="1" id="KW-0132">Cell division</keyword>
<dbReference type="PANTHER" id="PTHR10177">
    <property type="entry name" value="CYCLINS"/>
    <property type="match status" value="1"/>
</dbReference>
<evidence type="ECO:0000256" key="3">
    <source>
        <dbReference type="ARBA" id="ARBA00023306"/>
    </source>
</evidence>
<sequence>MLKRVLEDITNINHTNIRVTIKKEEKPIRREILKPYIEYVDTYYSHLNRVLATIKEINKKYEEVKGIKLHEEVQKAETEKTLTKNKKISSIFAVSPEVSQNMTNRFNGSTNSLFIKDTALQNASILEGSIQDLLKANSIRMREEGEGENIKRKFTEKEQEEDPVVKKTKENQEAEQEDTPVVERANETISATKSAKIADASSDEIDLEIASQEEQNEIQVGAGSKSKITMQMRQTLLEWMYDVKVDYKLNSTIYQTAVRIVDKYFLLSGPSKEKYQLIGAVGLFIANKLVACKSRTLKAYVDVCDGAYTQDEFLSCERDILMRLAGFLNFLLPLHIIKEDRQLVGNSLCEYASEAVLLDASYACIRPMEISQFIESNVSMALEGSTPSCIFTDLLKKSPVLLAQQIKQVRELVAQL</sequence>
<dbReference type="InterPro" id="IPR048258">
    <property type="entry name" value="Cyclins_cyclin-box"/>
</dbReference>
<dbReference type="InterPro" id="IPR039361">
    <property type="entry name" value="Cyclin"/>
</dbReference>
<feature type="region of interest" description="Disordered" evidence="5">
    <location>
        <begin position="153"/>
        <end position="183"/>
    </location>
</feature>
<dbReference type="Gene3D" id="1.10.472.10">
    <property type="entry name" value="Cyclin-like"/>
    <property type="match status" value="2"/>
</dbReference>
<evidence type="ECO:0000259" key="6">
    <source>
        <dbReference type="SMART" id="SM00385"/>
    </source>
</evidence>
<accession>H8ZBD7</accession>
<evidence type="ECO:0000256" key="1">
    <source>
        <dbReference type="ARBA" id="ARBA00022618"/>
    </source>
</evidence>
<name>H8ZBD7_NEMA1</name>
<reference evidence="7" key="1">
    <citation type="submission" date="2011-03" db="EMBL/GenBank/DDBJ databases">
        <title>The Genome Sequence of Nematocida sp1 strain ERTm2.</title>
        <authorList>
            <consortium name="The Broad Institute Genome Sequencing Platform"/>
            <consortium name="The Broad Institute Genome Sequencing Center for Infectious Disease"/>
            <person name="Cuomo C."/>
            <person name="Troemel E."/>
            <person name="Young S.K."/>
            <person name="Zeng Q."/>
            <person name="Gargeya S."/>
            <person name="Fitzgerald M."/>
            <person name="Haas B."/>
            <person name="Abouelleil A."/>
            <person name="Alvarado L."/>
            <person name="Arachchi H.M."/>
            <person name="Berlin A."/>
            <person name="Brown A."/>
            <person name="Chapman S.B."/>
            <person name="Chen Z."/>
            <person name="Dunbar C."/>
            <person name="Freedman E."/>
            <person name="Gearin G."/>
            <person name="Gellesch M."/>
            <person name="Goldberg J."/>
            <person name="Griggs A."/>
            <person name="Gujja S."/>
            <person name="Heilman E.R."/>
            <person name="Heiman D."/>
            <person name="Howarth C."/>
            <person name="Larson L."/>
            <person name="Lui A."/>
            <person name="MacDonald P.J.P."/>
            <person name="Mehta T."/>
            <person name="Montmayeur A."/>
            <person name="Murphy C."/>
            <person name="Neiman D."/>
            <person name="Pearson M."/>
            <person name="Priest M."/>
            <person name="Roberts A."/>
            <person name="Saif S."/>
            <person name="Shea T."/>
            <person name="Shenoy N."/>
            <person name="Sisk P."/>
            <person name="Stolte C."/>
            <person name="Sykes S."/>
            <person name="White J."/>
            <person name="Yandava C."/>
            <person name="Wortman J."/>
            <person name="Nusbaum C."/>
            <person name="Birren B."/>
        </authorList>
    </citation>
    <scope>NUCLEOTIDE SEQUENCE</scope>
    <source>
        <strain evidence="7">ERTm2</strain>
    </source>
</reference>
<dbReference type="SUPFAM" id="SSF47954">
    <property type="entry name" value="Cyclin-like"/>
    <property type="match status" value="1"/>
</dbReference>
<dbReference type="PROSITE" id="PS00292">
    <property type="entry name" value="CYCLINS"/>
    <property type="match status" value="1"/>
</dbReference>
<dbReference type="InterPro" id="IPR006671">
    <property type="entry name" value="Cyclin_N"/>
</dbReference>
<evidence type="ECO:0000256" key="4">
    <source>
        <dbReference type="RuleBase" id="RU000383"/>
    </source>
</evidence>
<evidence type="ECO:0000256" key="2">
    <source>
        <dbReference type="ARBA" id="ARBA00023127"/>
    </source>
</evidence>
<feature type="domain" description="Cyclin-like" evidence="6">
    <location>
        <begin position="238"/>
        <end position="322"/>
    </location>
</feature>
<protein>
    <recommendedName>
        <fullName evidence="6">Cyclin-like domain-containing protein</fullName>
    </recommendedName>
</protein>
<evidence type="ECO:0000313" key="7">
    <source>
        <dbReference type="EMBL" id="EHY66190.1"/>
    </source>
</evidence>
<organism evidence="7">
    <name type="scientific">Nematocida ausubeli (strain ATCC PRA-371 / ERTm2)</name>
    <name type="common">Nematode killer fungus</name>
    <dbReference type="NCBI Taxonomy" id="1913371"/>
    <lineage>
        <taxon>Eukaryota</taxon>
        <taxon>Fungi</taxon>
        <taxon>Fungi incertae sedis</taxon>
        <taxon>Microsporidia</taxon>
        <taxon>Nematocida</taxon>
    </lineage>
</organism>